<sequence length="174" mass="19384">MGNSVRKLQNSSGNDSLHNSQASVFYIDKRLQLSAHRTVSSSSIGALSNCSWATAQENTFDTTTQSLEDLNNFEDFRDPSGTLCNLLGQVEEDQLNNQNGTLSNLLAEAGEDQFMKNVLSFCSYMDGRMDKLDNACLYDEFRLYTTTQSCSNSLSKSQEIGFDSPQETRMHAVF</sequence>
<gene>
    <name evidence="1" type="ORF">MNOR_LOCUS23531</name>
</gene>
<protein>
    <recommendedName>
        <fullName evidence="3">Aryl hydrocarbon receptor</fullName>
    </recommendedName>
</protein>
<name>A0AAV2RFU8_MEGNR</name>
<organism evidence="1 2">
    <name type="scientific">Meganyctiphanes norvegica</name>
    <name type="common">Northern krill</name>
    <name type="synonym">Thysanopoda norvegica</name>
    <dbReference type="NCBI Taxonomy" id="48144"/>
    <lineage>
        <taxon>Eukaryota</taxon>
        <taxon>Metazoa</taxon>
        <taxon>Ecdysozoa</taxon>
        <taxon>Arthropoda</taxon>
        <taxon>Crustacea</taxon>
        <taxon>Multicrustacea</taxon>
        <taxon>Malacostraca</taxon>
        <taxon>Eumalacostraca</taxon>
        <taxon>Eucarida</taxon>
        <taxon>Euphausiacea</taxon>
        <taxon>Euphausiidae</taxon>
        <taxon>Meganyctiphanes</taxon>
    </lineage>
</organism>
<reference evidence="1 2" key="1">
    <citation type="submission" date="2024-05" db="EMBL/GenBank/DDBJ databases">
        <authorList>
            <person name="Wallberg A."/>
        </authorList>
    </citation>
    <scope>NUCLEOTIDE SEQUENCE [LARGE SCALE GENOMIC DNA]</scope>
</reference>
<evidence type="ECO:0000313" key="2">
    <source>
        <dbReference type="Proteomes" id="UP001497623"/>
    </source>
</evidence>
<dbReference type="EMBL" id="CAXKWB010020835">
    <property type="protein sequence ID" value="CAL4122809.1"/>
    <property type="molecule type" value="Genomic_DNA"/>
</dbReference>
<accession>A0AAV2RFU8</accession>
<comment type="caution">
    <text evidence="1">The sequence shown here is derived from an EMBL/GenBank/DDBJ whole genome shotgun (WGS) entry which is preliminary data.</text>
</comment>
<dbReference type="AlphaFoldDB" id="A0AAV2RFU8"/>
<evidence type="ECO:0000313" key="1">
    <source>
        <dbReference type="EMBL" id="CAL4122809.1"/>
    </source>
</evidence>
<dbReference type="Proteomes" id="UP001497623">
    <property type="component" value="Unassembled WGS sequence"/>
</dbReference>
<proteinExistence type="predicted"/>
<keyword evidence="2" id="KW-1185">Reference proteome</keyword>
<evidence type="ECO:0008006" key="3">
    <source>
        <dbReference type="Google" id="ProtNLM"/>
    </source>
</evidence>